<proteinExistence type="predicted"/>
<evidence type="ECO:0000313" key="2">
    <source>
        <dbReference type="Proteomes" id="UP000464314"/>
    </source>
</evidence>
<dbReference type="RefSeq" id="WP_161837368.1">
    <property type="nucleotide sequence ID" value="NZ_CP048000.1"/>
</dbReference>
<reference evidence="1 2" key="1">
    <citation type="submission" date="2020-01" db="EMBL/GenBank/DDBJ databases">
        <title>Genome analysis of Anaerocolumna sp. CBA3638.</title>
        <authorList>
            <person name="Kim J."/>
            <person name="Roh S.W."/>
        </authorList>
    </citation>
    <scope>NUCLEOTIDE SEQUENCE [LARGE SCALE GENOMIC DNA]</scope>
    <source>
        <strain evidence="1 2">CBA3638</strain>
    </source>
</reference>
<gene>
    <name evidence="1" type="ORF">Ana3638_06915</name>
</gene>
<dbReference type="EMBL" id="CP048000">
    <property type="protein sequence ID" value="QHQ60532.1"/>
    <property type="molecule type" value="Genomic_DNA"/>
</dbReference>
<keyword evidence="2" id="KW-1185">Reference proteome</keyword>
<name>A0A6P1TK98_9FIRM</name>
<dbReference type="KEGG" id="anr:Ana3638_06915"/>
<protein>
    <submittedName>
        <fullName evidence="1">Uncharacterized protein</fullName>
    </submittedName>
</protein>
<organism evidence="1 2">
    <name type="scientific">Anaerocolumna sedimenticola</name>
    <dbReference type="NCBI Taxonomy" id="2696063"/>
    <lineage>
        <taxon>Bacteria</taxon>
        <taxon>Bacillati</taxon>
        <taxon>Bacillota</taxon>
        <taxon>Clostridia</taxon>
        <taxon>Lachnospirales</taxon>
        <taxon>Lachnospiraceae</taxon>
        <taxon>Anaerocolumna</taxon>
    </lineage>
</organism>
<accession>A0A6P1TK98</accession>
<dbReference type="AlphaFoldDB" id="A0A6P1TK98"/>
<evidence type="ECO:0000313" key="1">
    <source>
        <dbReference type="EMBL" id="QHQ60532.1"/>
    </source>
</evidence>
<dbReference type="Proteomes" id="UP000464314">
    <property type="component" value="Chromosome"/>
</dbReference>
<sequence>MAAGKNNKIPDRGKFVLYFKNNKGLLQNSKYNFLVGEYALYFADILLKVCANGSKKENGAVYSRDLKQNGGNIKHILDTSLVN</sequence>